<organism evidence="2">
    <name type="scientific">marine sediment metagenome</name>
    <dbReference type="NCBI Taxonomy" id="412755"/>
    <lineage>
        <taxon>unclassified sequences</taxon>
        <taxon>metagenomes</taxon>
        <taxon>ecological metagenomes</taxon>
    </lineage>
</organism>
<accession>X0TK90</accession>
<feature type="region of interest" description="Disordered" evidence="1">
    <location>
        <begin position="58"/>
        <end position="77"/>
    </location>
</feature>
<evidence type="ECO:0000256" key="1">
    <source>
        <dbReference type="SAM" id="MobiDB-lite"/>
    </source>
</evidence>
<feature type="non-terminal residue" evidence="2">
    <location>
        <position position="77"/>
    </location>
</feature>
<sequence length="77" mass="7969">MIPCWPGSFWRGLTSLGDLDCDGVTDLAMGSFLDDDGGYDRGAVRVLFLEGHGSADGTCESAGDEPGVTEPLNNGAC</sequence>
<dbReference type="SUPFAM" id="SSF69318">
    <property type="entry name" value="Integrin alpha N-terminal domain"/>
    <property type="match status" value="1"/>
</dbReference>
<dbReference type="InterPro" id="IPR028994">
    <property type="entry name" value="Integrin_alpha_N"/>
</dbReference>
<name>X0TK90_9ZZZZ</name>
<evidence type="ECO:0000313" key="2">
    <source>
        <dbReference type="EMBL" id="GAF87706.1"/>
    </source>
</evidence>
<dbReference type="AlphaFoldDB" id="X0TK90"/>
<dbReference type="Gene3D" id="2.130.10.130">
    <property type="entry name" value="Integrin alpha, N-terminal"/>
    <property type="match status" value="1"/>
</dbReference>
<dbReference type="EMBL" id="BARS01012541">
    <property type="protein sequence ID" value="GAF87706.1"/>
    <property type="molecule type" value="Genomic_DNA"/>
</dbReference>
<gene>
    <name evidence="2" type="ORF">S01H1_22282</name>
</gene>
<protein>
    <submittedName>
        <fullName evidence="2">Uncharacterized protein</fullName>
    </submittedName>
</protein>
<proteinExistence type="predicted"/>
<comment type="caution">
    <text evidence="2">The sequence shown here is derived from an EMBL/GenBank/DDBJ whole genome shotgun (WGS) entry which is preliminary data.</text>
</comment>
<reference evidence="2" key="1">
    <citation type="journal article" date="2014" name="Front. Microbiol.">
        <title>High frequency of phylogenetically diverse reductive dehalogenase-homologous genes in deep subseafloor sedimentary metagenomes.</title>
        <authorList>
            <person name="Kawai M."/>
            <person name="Futagami T."/>
            <person name="Toyoda A."/>
            <person name="Takaki Y."/>
            <person name="Nishi S."/>
            <person name="Hori S."/>
            <person name="Arai W."/>
            <person name="Tsubouchi T."/>
            <person name="Morono Y."/>
            <person name="Uchiyama I."/>
            <person name="Ito T."/>
            <person name="Fujiyama A."/>
            <person name="Inagaki F."/>
            <person name="Takami H."/>
        </authorList>
    </citation>
    <scope>NUCLEOTIDE SEQUENCE</scope>
    <source>
        <strain evidence="2">Expedition CK06-06</strain>
    </source>
</reference>